<dbReference type="GO" id="GO:0003873">
    <property type="term" value="F:6-phosphofructo-2-kinase activity"/>
    <property type="evidence" value="ECO:0007669"/>
    <property type="project" value="InterPro"/>
</dbReference>
<dbReference type="GeneID" id="8293025"/>
<dbReference type="InterPro" id="IPR027417">
    <property type="entry name" value="P-loop_NTPase"/>
</dbReference>
<keyword evidence="2" id="KW-0067">ATP-binding</keyword>
<dbReference type="eggNOG" id="KOG0234">
    <property type="taxonomic scope" value="Eukaryota"/>
</dbReference>
<feature type="domain" description="6-phosphofructo-2-kinase" evidence="4">
    <location>
        <begin position="104"/>
        <end position="224"/>
    </location>
</feature>
<name>C5DJ73_LACTC</name>
<reference evidence="5 6" key="1">
    <citation type="journal article" date="2009" name="Genome Res.">
        <title>Comparative genomics of protoploid Saccharomycetaceae.</title>
        <authorList>
            <consortium name="The Genolevures Consortium"/>
            <person name="Souciet J.-L."/>
            <person name="Dujon B."/>
            <person name="Gaillardin C."/>
            <person name="Johnston M."/>
            <person name="Baret P.V."/>
            <person name="Cliften P."/>
            <person name="Sherman D.J."/>
            <person name="Weissenbach J."/>
            <person name="Westhof E."/>
            <person name="Wincker P."/>
            <person name="Jubin C."/>
            <person name="Poulain J."/>
            <person name="Barbe V."/>
            <person name="Segurens B."/>
            <person name="Artiguenave F."/>
            <person name="Anthouard V."/>
            <person name="Vacherie B."/>
            <person name="Val M.-E."/>
            <person name="Fulton R.S."/>
            <person name="Minx P."/>
            <person name="Wilson R."/>
            <person name="Durrens P."/>
            <person name="Jean G."/>
            <person name="Marck C."/>
            <person name="Martin T."/>
            <person name="Nikolski M."/>
            <person name="Rolland T."/>
            <person name="Seret M.-L."/>
            <person name="Casaregola S."/>
            <person name="Despons L."/>
            <person name="Fairhead C."/>
            <person name="Fischer G."/>
            <person name="Lafontaine I."/>
            <person name="Leh V."/>
            <person name="Lemaire M."/>
            <person name="de Montigny J."/>
            <person name="Neuveglise C."/>
            <person name="Thierry A."/>
            <person name="Blanc-Lenfle I."/>
            <person name="Bleykasten C."/>
            <person name="Diffels J."/>
            <person name="Fritsch E."/>
            <person name="Frangeul L."/>
            <person name="Goeffon A."/>
            <person name="Jauniaux N."/>
            <person name="Kachouri-Lafond R."/>
            <person name="Payen C."/>
            <person name="Potier S."/>
            <person name="Pribylova L."/>
            <person name="Ozanne C."/>
            <person name="Richard G.-F."/>
            <person name="Sacerdot C."/>
            <person name="Straub M.-L."/>
            <person name="Talla E."/>
        </authorList>
    </citation>
    <scope>NUCLEOTIDE SEQUENCE [LARGE SCALE GENOMIC DNA]</scope>
    <source>
        <strain evidence="6">ATCC 56472 / CBS 6340 / NRRL Y-8284</strain>
    </source>
</reference>
<dbReference type="PRINTS" id="PR00991">
    <property type="entry name" value="6PFRUCTKNASE"/>
</dbReference>
<organism evidence="5 6">
    <name type="scientific">Lachancea thermotolerans (strain ATCC 56472 / CBS 6340 / NRRL Y-8284)</name>
    <name type="common">Yeast</name>
    <name type="synonym">Kluyveromyces thermotolerans</name>
    <dbReference type="NCBI Taxonomy" id="559295"/>
    <lineage>
        <taxon>Eukaryota</taxon>
        <taxon>Fungi</taxon>
        <taxon>Dikarya</taxon>
        <taxon>Ascomycota</taxon>
        <taxon>Saccharomycotina</taxon>
        <taxon>Saccharomycetes</taxon>
        <taxon>Saccharomycetales</taxon>
        <taxon>Saccharomycetaceae</taxon>
        <taxon>Lachancea</taxon>
    </lineage>
</organism>
<evidence type="ECO:0000259" key="4">
    <source>
        <dbReference type="Pfam" id="PF01591"/>
    </source>
</evidence>
<dbReference type="STRING" id="559295.C5DJ73"/>
<dbReference type="OrthoDB" id="267323at2759"/>
<evidence type="ECO:0000313" key="6">
    <source>
        <dbReference type="Proteomes" id="UP000002036"/>
    </source>
</evidence>
<dbReference type="Pfam" id="PF01591">
    <property type="entry name" value="6PF2K"/>
    <property type="match status" value="2"/>
</dbReference>
<dbReference type="RefSeq" id="XP_002554799.1">
    <property type="nucleotide sequence ID" value="XM_002554753.1"/>
</dbReference>
<feature type="region of interest" description="Disordered" evidence="3">
    <location>
        <begin position="64"/>
        <end position="85"/>
    </location>
</feature>
<keyword evidence="1" id="KW-0547">Nucleotide-binding</keyword>
<protein>
    <submittedName>
        <fullName evidence="5">KLTH0F14058p</fullName>
    </submittedName>
</protein>
<sequence>MTEKAVIVMVGLPARGKSYIAQRIVSYYRSAYGDGGGCRLFNAGKERRFLAADAQDAPPHPALYRTVTHQPHQPRHPGDSAEIDDDLSGAEAEVGTGPAPPQTLFDTQNDDAVRARDQIALATVQKMCVWLQSDNAHRVAIFDATNTTAARRAMVVDTIRLHTSGQTPVIFIESICTDAEVIHQNIVHKVRHSPDYLEDPDKHWCYLDFKTRLENYERIYEPCDLAAEFPQQEFSESLALLRVVNQGAKIQLQGQASPAHESTLMCLLHGIYHNTLDAATFLPLALDTITKARSACSSTSSSLFSLSSLMLSSNATEEERVRESVDEAAASDPKPPNRALEQELELILSGAASRAEQGSLRRDAND</sequence>
<feature type="domain" description="6-phosphofructo-2-kinase" evidence="4">
    <location>
        <begin position="3"/>
        <end position="56"/>
    </location>
</feature>
<evidence type="ECO:0000256" key="2">
    <source>
        <dbReference type="ARBA" id="ARBA00022840"/>
    </source>
</evidence>
<feature type="region of interest" description="Disordered" evidence="3">
    <location>
        <begin position="317"/>
        <end position="341"/>
    </location>
</feature>
<proteinExistence type="predicted"/>
<gene>
    <name evidence="5" type="ordered locus">KLTH0F14058g</name>
</gene>
<dbReference type="SUPFAM" id="SSF52540">
    <property type="entry name" value="P-loop containing nucleoside triphosphate hydrolases"/>
    <property type="match status" value="1"/>
</dbReference>
<keyword evidence="6" id="KW-1185">Reference proteome</keyword>
<dbReference type="EMBL" id="CU928170">
    <property type="protein sequence ID" value="CAR24362.1"/>
    <property type="molecule type" value="Genomic_DNA"/>
</dbReference>
<dbReference type="Gene3D" id="3.40.50.300">
    <property type="entry name" value="P-loop containing nucleotide triphosphate hydrolases"/>
    <property type="match status" value="1"/>
</dbReference>
<dbReference type="InterPro" id="IPR003094">
    <property type="entry name" value="6Pfruct_kin"/>
</dbReference>
<dbReference type="PANTHER" id="PTHR10606:SF44">
    <property type="entry name" value="6-PHOSPHOFRUCTO 2-KINASE_FRUCTOSE 2,6-BISPHOSPHATASE LONG FORM"/>
    <property type="match status" value="1"/>
</dbReference>
<dbReference type="GO" id="GO:0006003">
    <property type="term" value="P:fructose 2,6-bisphosphate metabolic process"/>
    <property type="evidence" value="ECO:0007669"/>
    <property type="project" value="InterPro"/>
</dbReference>
<dbReference type="GO" id="GO:0006000">
    <property type="term" value="P:fructose metabolic process"/>
    <property type="evidence" value="ECO:0007669"/>
    <property type="project" value="InterPro"/>
</dbReference>
<evidence type="ECO:0000256" key="3">
    <source>
        <dbReference type="SAM" id="MobiDB-lite"/>
    </source>
</evidence>
<dbReference type="KEGG" id="lth:KLTH0F14058g"/>
<dbReference type="InParanoid" id="C5DJ73"/>
<dbReference type="GO" id="GO:0004331">
    <property type="term" value="F:fructose-2,6-bisphosphate 2-phosphatase activity"/>
    <property type="evidence" value="ECO:0007669"/>
    <property type="project" value="TreeGrafter"/>
</dbReference>
<dbReference type="InterPro" id="IPR013079">
    <property type="entry name" value="6Phosfructo_kin"/>
</dbReference>
<dbReference type="Proteomes" id="UP000002036">
    <property type="component" value="Chromosome F"/>
</dbReference>
<dbReference type="AlphaFoldDB" id="C5DJ73"/>
<dbReference type="HOGENOM" id="CLU_756645_0_0_1"/>
<evidence type="ECO:0000256" key="1">
    <source>
        <dbReference type="ARBA" id="ARBA00022741"/>
    </source>
</evidence>
<evidence type="ECO:0000313" key="5">
    <source>
        <dbReference type="EMBL" id="CAR24362.1"/>
    </source>
</evidence>
<dbReference type="GO" id="GO:0005829">
    <property type="term" value="C:cytosol"/>
    <property type="evidence" value="ECO:0007669"/>
    <property type="project" value="TreeGrafter"/>
</dbReference>
<accession>C5DJ73</accession>
<dbReference type="GO" id="GO:0005524">
    <property type="term" value="F:ATP binding"/>
    <property type="evidence" value="ECO:0007669"/>
    <property type="project" value="UniProtKB-KW"/>
</dbReference>
<dbReference type="PANTHER" id="PTHR10606">
    <property type="entry name" value="6-PHOSPHOFRUCTO-2-KINASE/FRUCTOSE-2,6-BISPHOSPHATASE"/>
    <property type="match status" value="1"/>
</dbReference>
<dbReference type="OMA" id="CRLFNAG"/>